<dbReference type="GeneID" id="108560473"/>
<proteinExistence type="predicted"/>
<organism evidence="2 3">
    <name type="scientific">Nicrophorus vespilloides</name>
    <name type="common">Boreal carrion beetle</name>
    <dbReference type="NCBI Taxonomy" id="110193"/>
    <lineage>
        <taxon>Eukaryota</taxon>
        <taxon>Metazoa</taxon>
        <taxon>Ecdysozoa</taxon>
        <taxon>Arthropoda</taxon>
        <taxon>Hexapoda</taxon>
        <taxon>Insecta</taxon>
        <taxon>Pterygota</taxon>
        <taxon>Neoptera</taxon>
        <taxon>Endopterygota</taxon>
        <taxon>Coleoptera</taxon>
        <taxon>Polyphaga</taxon>
        <taxon>Staphyliniformia</taxon>
        <taxon>Silphidae</taxon>
        <taxon>Nicrophorinae</taxon>
        <taxon>Nicrophorus</taxon>
    </lineage>
</organism>
<dbReference type="RefSeq" id="XP_017773522.1">
    <property type="nucleotide sequence ID" value="XM_017918033.1"/>
</dbReference>
<reference evidence="3" key="1">
    <citation type="submission" date="2025-08" db="UniProtKB">
        <authorList>
            <consortium name="RefSeq"/>
        </authorList>
    </citation>
    <scope>IDENTIFICATION</scope>
    <source>
        <tissue evidence="3">Whole Larva</tissue>
    </source>
</reference>
<evidence type="ECO:0000313" key="3">
    <source>
        <dbReference type="RefSeq" id="XP_017773522.1"/>
    </source>
</evidence>
<keyword evidence="2" id="KW-1185">Reference proteome</keyword>
<sequence length="361" mass="42089">MERTVNSRSLFEQLFVLEKDYNHHLALIKSKDEEIERCNNAKARLENSAEQNLVEMKQLKSEIRNLQERLNDANREREHEKKICEDVINSLTVKLQQIKRKHATELEEGENELRRRCNELEDMHTKNINEIDNKYKKTINDLESDVQRQTSTVEKLRRQLKSLMQDNMILRNNARELESQYLPEITIYKEELKTMRSSNASLSSEIEFLRKEFGSRDVNFARIKSENGQLRGDLELKTNQITHCIQEKAKVEDSNTKLSAQIRDLISRCSGLTECKKRMEVRISELVDVVQNRGAQETTALDQISKQNALLRETVKSMRAERETIISKGQIDARETERRIEGLEQLMEELKEALGGGDASK</sequence>
<protein>
    <submittedName>
        <fullName evidence="3">Leucine zipper protein 1-like</fullName>
    </submittedName>
</protein>
<accession>A0ABM1MG22</accession>
<evidence type="ECO:0000256" key="1">
    <source>
        <dbReference type="SAM" id="Coils"/>
    </source>
</evidence>
<dbReference type="Proteomes" id="UP000695000">
    <property type="component" value="Unplaced"/>
</dbReference>
<gene>
    <name evidence="3" type="primary">LOC108560473</name>
</gene>
<feature type="coiled-coil region" evidence="1">
    <location>
        <begin position="301"/>
        <end position="353"/>
    </location>
</feature>
<evidence type="ECO:0000313" key="2">
    <source>
        <dbReference type="Proteomes" id="UP000695000"/>
    </source>
</evidence>
<feature type="coiled-coil region" evidence="1">
    <location>
        <begin position="28"/>
        <end position="212"/>
    </location>
</feature>
<name>A0ABM1MG22_NICVS</name>
<keyword evidence="1" id="KW-0175">Coiled coil</keyword>
<dbReference type="Gene3D" id="1.10.287.1490">
    <property type="match status" value="1"/>
</dbReference>